<feature type="domain" description="DUF1541" evidence="3">
    <location>
        <begin position="78"/>
        <end position="129"/>
    </location>
</feature>
<name>A0A2W5AX50_9CORY</name>
<sequence length="195" mass="20667">MHGHRSLIRIAGLLSGALLLAGCGANESENDQGQAKSSATNTSTSAENGMDHSTMDHPMDGGPAPEGIREAESPKHPVGSTVTLTADHMEGMNGAKATIAGAYDTYTYAVNFTPTTGGDPVADHKWVVQEEITDAGDQRLANGSEVRLEADHMKGMKDAKATIASSTDETVYMVDYVSDGMKMTNHKWVVESEIK</sequence>
<evidence type="ECO:0000259" key="3">
    <source>
        <dbReference type="Pfam" id="PF07563"/>
    </source>
</evidence>
<dbReference type="PROSITE" id="PS51257">
    <property type="entry name" value="PROKAR_LIPOPROTEIN"/>
    <property type="match status" value="1"/>
</dbReference>
<evidence type="ECO:0000313" key="4">
    <source>
        <dbReference type="EMBL" id="PZO97876.1"/>
    </source>
</evidence>
<dbReference type="Gene3D" id="2.30.30.1210">
    <property type="entry name" value="Domain of unknown function DUF1541"/>
    <property type="match status" value="1"/>
</dbReference>
<evidence type="ECO:0000313" key="5">
    <source>
        <dbReference type="Proteomes" id="UP000249451"/>
    </source>
</evidence>
<evidence type="ECO:0000256" key="1">
    <source>
        <dbReference type="SAM" id="MobiDB-lite"/>
    </source>
</evidence>
<feature type="region of interest" description="Disordered" evidence="1">
    <location>
        <begin position="26"/>
        <end position="76"/>
    </location>
</feature>
<organism evidence="4 5">
    <name type="scientific">Corynebacterium urealyticum</name>
    <dbReference type="NCBI Taxonomy" id="43771"/>
    <lineage>
        <taxon>Bacteria</taxon>
        <taxon>Bacillati</taxon>
        <taxon>Actinomycetota</taxon>
        <taxon>Actinomycetes</taxon>
        <taxon>Mycobacteriales</taxon>
        <taxon>Corynebacteriaceae</taxon>
        <taxon>Corynebacterium</taxon>
    </lineage>
</organism>
<feature type="compositionally biased region" description="Basic and acidic residues" evidence="1">
    <location>
        <begin position="49"/>
        <end position="59"/>
    </location>
</feature>
<keyword evidence="2" id="KW-0732">Signal</keyword>
<dbReference type="InterPro" id="IPR011438">
    <property type="entry name" value="DUF1541"/>
</dbReference>
<feature type="chain" id="PRO_5039343131" description="DUF1541 domain-containing protein" evidence="2">
    <location>
        <begin position="22"/>
        <end position="195"/>
    </location>
</feature>
<proteinExistence type="predicted"/>
<dbReference type="Pfam" id="PF07563">
    <property type="entry name" value="DUF1541"/>
    <property type="match status" value="2"/>
</dbReference>
<feature type="signal peptide" evidence="2">
    <location>
        <begin position="1"/>
        <end position="21"/>
    </location>
</feature>
<dbReference type="Proteomes" id="UP000249451">
    <property type="component" value="Unassembled WGS sequence"/>
</dbReference>
<dbReference type="EMBL" id="QFNY01000353">
    <property type="protein sequence ID" value="PZO97876.1"/>
    <property type="molecule type" value="Genomic_DNA"/>
</dbReference>
<dbReference type="AlphaFoldDB" id="A0A2W5AX50"/>
<accession>A0A2W5AX50</accession>
<evidence type="ECO:0000256" key="2">
    <source>
        <dbReference type="SAM" id="SignalP"/>
    </source>
</evidence>
<comment type="caution">
    <text evidence="4">The sequence shown here is derived from an EMBL/GenBank/DDBJ whole genome shotgun (WGS) entry which is preliminary data.</text>
</comment>
<reference evidence="4 5" key="1">
    <citation type="submission" date="2017-11" db="EMBL/GenBank/DDBJ databases">
        <title>Infants hospitalized years apart are colonized by the same room-sourced microbial strains.</title>
        <authorList>
            <person name="Brooks B."/>
            <person name="Olm M.R."/>
            <person name="Firek B.A."/>
            <person name="Baker R."/>
            <person name="Thomas B.C."/>
            <person name="Morowitz M.J."/>
            <person name="Banfield J.F."/>
        </authorList>
    </citation>
    <scope>NUCLEOTIDE SEQUENCE [LARGE SCALE GENOMIC DNA]</scope>
    <source>
        <strain evidence="4">S2_012_000_R3_87</strain>
    </source>
</reference>
<protein>
    <recommendedName>
        <fullName evidence="3">DUF1541 domain-containing protein</fullName>
    </recommendedName>
</protein>
<feature type="domain" description="DUF1541" evidence="3">
    <location>
        <begin position="143"/>
        <end position="191"/>
    </location>
</feature>
<gene>
    <name evidence="4" type="ORF">DI609_12075</name>
</gene>
<feature type="compositionally biased region" description="Low complexity" evidence="1">
    <location>
        <begin position="35"/>
        <end position="46"/>
    </location>
</feature>